<keyword evidence="4" id="KW-1185">Reference proteome</keyword>
<feature type="compositionally biased region" description="Low complexity" evidence="1">
    <location>
        <begin position="172"/>
        <end position="192"/>
    </location>
</feature>
<evidence type="ECO:0000256" key="1">
    <source>
        <dbReference type="SAM" id="MobiDB-lite"/>
    </source>
</evidence>
<dbReference type="AlphaFoldDB" id="A0AAW0FNP3"/>
<name>A0AAW0FNP3_9APHY</name>
<sequence>MNTTASSSSDTTDIFRRVFQALLLTPRAASQKYHEHIPRLLVDEDAEPDLEANLLWYAVKYEKTEIGEGADEHQQELAEEKWKNTWLERVEKREVLIQIILHFLVLTRPEPPMDQRDPSPDPLPPSQSPRKRKRKAPPSDTLLPNSEIEDQLEAFMDKLCMWQLTSALDNITTGKTPGTNGKPGTTTQGNQKTSDERDWMQKFCEDVIEPIFKPSLPSHCSLLRSKVFPSSPFSDDSDPDDFPVPSDKRNTKHLKVSGSTSSSRRQSPSRQGMSNDRSLTRSRSLSVSLEQERARSRSQSIGPGNMKKRVLTREVSMSTVFKGKAEEARRKEVEKAKAVRSKKATQSGVRPKKDHGKTLVEATPVKPKGKDRASGQFSQKDGSKLPMFSVKEETGDEEDWKPLTNSPDILLLGSNSASWSDEEEEDGPDAFGTPVRKSKAGSRVLVDATPTKVLK</sequence>
<dbReference type="Gene3D" id="1.20.58.2130">
    <property type="match status" value="1"/>
</dbReference>
<reference evidence="3 4" key="1">
    <citation type="submission" date="2022-09" db="EMBL/GenBank/DDBJ databases">
        <authorList>
            <person name="Palmer J.M."/>
        </authorList>
    </citation>
    <scope>NUCLEOTIDE SEQUENCE [LARGE SCALE GENOMIC DNA]</scope>
    <source>
        <strain evidence="3 4">DSM 7382</strain>
    </source>
</reference>
<feature type="region of interest" description="Disordered" evidence="1">
    <location>
        <begin position="230"/>
        <end position="310"/>
    </location>
</feature>
<feature type="compositionally biased region" description="Polar residues" evidence="1">
    <location>
        <begin position="403"/>
        <end position="419"/>
    </location>
</feature>
<dbReference type="InterPro" id="IPR013948">
    <property type="entry name" value="DNA_replication_reg_Sld3_C"/>
</dbReference>
<dbReference type="Pfam" id="PF08639">
    <property type="entry name" value="Sld3_STD"/>
    <property type="match status" value="1"/>
</dbReference>
<gene>
    <name evidence="3" type="ORF">QCA50_017950</name>
</gene>
<proteinExistence type="predicted"/>
<feature type="compositionally biased region" description="Low complexity" evidence="1">
    <location>
        <begin position="257"/>
        <end position="274"/>
    </location>
</feature>
<evidence type="ECO:0000313" key="3">
    <source>
        <dbReference type="EMBL" id="KAK7679006.1"/>
    </source>
</evidence>
<evidence type="ECO:0000313" key="4">
    <source>
        <dbReference type="Proteomes" id="UP001385951"/>
    </source>
</evidence>
<feature type="region of interest" description="Disordered" evidence="1">
    <location>
        <begin position="172"/>
        <end position="196"/>
    </location>
</feature>
<feature type="compositionally biased region" description="Basic and acidic residues" evidence="1">
    <location>
        <begin position="323"/>
        <end position="337"/>
    </location>
</feature>
<evidence type="ECO:0000259" key="2">
    <source>
        <dbReference type="Pfam" id="PF08639"/>
    </source>
</evidence>
<feature type="region of interest" description="Disordered" evidence="1">
    <location>
        <begin position="109"/>
        <end position="146"/>
    </location>
</feature>
<feature type="region of interest" description="Disordered" evidence="1">
    <location>
        <begin position="323"/>
        <end position="455"/>
    </location>
</feature>
<comment type="caution">
    <text evidence="3">The sequence shown here is derived from an EMBL/GenBank/DDBJ whole genome shotgun (WGS) entry which is preliminary data.</text>
</comment>
<dbReference type="EMBL" id="JASBNA010000064">
    <property type="protein sequence ID" value="KAK7679006.1"/>
    <property type="molecule type" value="Genomic_DNA"/>
</dbReference>
<feature type="domain" description="DNA replication regulator Sld3 C-terminal" evidence="2">
    <location>
        <begin position="74"/>
        <end position="336"/>
    </location>
</feature>
<accession>A0AAW0FNP3</accession>
<dbReference type="Proteomes" id="UP001385951">
    <property type="component" value="Unassembled WGS sequence"/>
</dbReference>
<organism evidence="3 4">
    <name type="scientific">Cerrena zonata</name>
    <dbReference type="NCBI Taxonomy" id="2478898"/>
    <lineage>
        <taxon>Eukaryota</taxon>
        <taxon>Fungi</taxon>
        <taxon>Dikarya</taxon>
        <taxon>Basidiomycota</taxon>
        <taxon>Agaricomycotina</taxon>
        <taxon>Agaricomycetes</taxon>
        <taxon>Polyporales</taxon>
        <taxon>Cerrenaceae</taxon>
        <taxon>Cerrena</taxon>
    </lineage>
</organism>
<protein>
    <recommendedName>
        <fullName evidence="2">DNA replication regulator Sld3 C-terminal domain-containing protein</fullName>
    </recommendedName>
</protein>